<evidence type="ECO:0000256" key="3">
    <source>
        <dbReference type="ARBA" id="ARBA00023125"/>
    </source>
</evidence>
<dbReference type="SUPFAM" id="SSF46785">
    <property type="entry name" value="Winged helix' DNA-binding domain"/>
    <property type="match status" value="1"/>
</dbReference>
<dbReference type="InterPro" id="IPR036390">
    <property type="entry name" value="WH_DNA-bd_sf"/>
</dbReference>
<evidence type="ECO:0000259" key="5">
    <source>
        <dbReference type="PROSITE" id="PS50931"/>
    </source>
</evidence>
<comment type="caution">
    <text evidence="6">The sequence shown here is derived from an EMBL/GenBank/DDBJ whole genome shotgun (WGS) entry which is preliminary data.</text>
</comment>
<organism evidence="6 7">
    <name type="scientific">Candidatus Mediterraneibacter quadrami</name>
    <dbReference type="NCBI Taxonomy" id="2838684"/>
    <lineage>
        <taxon>Bacteria</taxon>
        <taxon>Bacillati</taxon>
        <taxon>Bacillota</taxon>
        <taxon>Clostridia</taxon>
        <taxon>Lachnospirales</taxon>
        <taxon>Lachnospiraceae</taxon>
        <taxon>Mediterraneibacter</taxon>
    </lineage>
</organism>
<dbReference type="EMBL" id="DWUU01000004">
    <property type="protein sequence ID" value="HJD41433.1"/>
    <property type="molecule type" value="Genomic_DNA"/>
</dbReference>
<dbReference type="Pfam" id="PF00126">
    <property type="entry name" value="HTH_1"/>
    <property type="match status" value="1"/>
</dbReference>
<dbReference type="PANTHER" id="PTHR30346:SF0">
    <property type="entry name" value="HCA OPERON TRANSCRIPTIONAL ACTIVATOR HCAR"/>
    <property type="match status" value="1"/>
</dbReference>
<comment type="similarity">
    <text evidence="1">Belongs to the LysR transcriptional regulatory family.</text>
</comment>
<evidence type="ECO:0000256" key="4">
    <source>
        <dbReference type="ARBA" id="ARBA00023163"/>
    </source>
</evidence>
<gene>
    <name evidence="6" type="ORF">H9910_00260</name>
</gene>
<evidence type="ECO:0000313" key="6">
    <source>
        <dbReference type="EMBL" id="HJD41433.1"/>
    </source>
</evidence>
<evidence type="ECO:0000256" key="2">
    <source>
        <dbReference type="ARBA" id="ARBA00023015"/>
    </source>
</evidence>
<dbReference type="InterPro" id="IPR000847">
    <property type="entry name" value="LysR_HTH_N"/>
</dbReference>
<dbReference type="Gene3D" id="3.40.190.290">
    <property type="match status" value="1"/>
</dbReference>
<sequence>MLELNELEQLTAFADLGTLSKTADALHISQPTLTRTMQHIEETFGVPLFIRGKNRITLNETGQKAVAYARQLLADARNAIEQVRSYDRKLHTIAVESCAPAPLWTLLPRLTEKYPEQTISSKLVPIPDIIQNVKNGACQMGILPFFTEDATLDCTPFLRESLSICVTKDHALSGHSLVTFEMLNGFNFLLRSEIGFWNEMCRQKMPASRFLVQQDDYEFRELIRNSTLPCFTTNLATDFFDVLEDREIIPVDDAEADVMYHVIRLKGRITI</sequence>
<dbReference type="PROSITE" id="PS50931">
    <property type="entry name" value="HTH_LYSR"/>
    <property type="match status" value="1"/>
</dbReference>
<proteinExistence type="inferred from homology"/>
<dbReference type="GO" id="GO:0003700">
    <property type="term" value="F:DNA-binding transcription factor activity"/>
    <property type="evidence" value="ECO:0007669"/>
    <property type="project" value="InterPro"/>
</dbReference>
<keyword evidence="2" id="KW-0805">Transcription regulation</keyword>
<dbReference type="InterPro" id="IPR005119">
    <property type="entry name" value="LysR_subst-bd"/>
</dbReference>
<dbReference type="PRINTS" id="PR00039">
    <property type="entry name" value="HTHLYSR"/>
</dbReference>
<feature type="domain" description="HTH lysR-type" evidence="5">
    <location>
        <begin position="2"/>
        <end position="59"/>
    </location>
</feature>
<keyword evidence="4" id="KW-0804">Transcription</keyword>
<name>A0A9D2U7D1_9FIRM</name>
<evidence type="ECO:0000313" key="7">
    <source>
        <dbReference type="Proteomes" id="UP000823909"/>
    </source>
</evidence>
<dbReference type="Pfam" id="PF03466">
    <property type="entry name" value="LysR_substrate"/>
    <property type="match status" value="1"/>
</dbReference>
<dbReference type="SUPFAM" id="SSF53850">
    <property type="entry name" value="Periplasmic binding protein-like II"/>
    <property type="match status" value="1"/>
</dbReference>
<dbReference type="GO" id="GO:0032993">
    <property type="term" value="C:protein-DNA complex"/>
    <property type="evidence" value="ECO:0007669"/>
    <property type="project" value="TreeGrafter"/>
</dbReference>
<reference evidence="6" key="1">
    <citation type="journal article" date="2021" name="PeerJ">
        <title>Extensive microbial diversity within the chicken gut microbiome revealed by metagenomics and culture.</title>
        <authorList>
            <person name="Gilroy R."/>
            <person name="Ravi A."/>
            <person name="Getino M."/>
            <person name="Pursley I."/>
            <person name="Horton D.L."/>
            <person name="Alikhan N.F."/>
            <person name="Baker D."/>
            <person name="Gharbi K."/>
            <person name="Hall N."/>
            <person name="Watson M."/>
            <person name="Adriaenssens E.M."/>
            <person name="Foster-Nyarko E."/>
            <person name="Jarju S."/>
            <person name="Secka A."/>
            <person name="Antonio M."/>
            <person name="Oren A."/>
            <person name="Chaudhuri R.R."/>
            <person name="La Ragione R."/>
            <person name="Hildebrand F."/>
            <person name="Pallen M.J."/>
        </authorList>
    </citation>
    <scope>NUCLEOTIDE SEQUENCE</scope>
    <source>
        <strain evidence="6">ChiBcec15-3976</strain>
    </source>
</reference>
<accession>A0A9D2U7D1</accession>
<dbReference type="CDD" id="cd05466">
    <property type="entry name" value="PBP2_LTTR_substrate"/>
    <property type="match status" value="1"/>
</dbReference>
<protein>
    <submittedName>
        <fullName evidence="6">LysR family transcriptional regulator</fullName>
    </submittedName>
</protein>
<dbReference type="GO" id="GO:0003677">
    <property type="term" value="F:DNA binding"/>
    <property type="evidence" value="ECO:0007669"/>
    <property type="project" value="UniProtKB-KW"/>
</dbReference>
<evidence type="ECO:0000256" key="1">
    <source>
        <dbReference type="ARBA" id="ARBA00009437"/>
    </source>
</evidence>
<dbReference type="Gene3D" id="1.10.10.10">
    <property type="entry name" value="Winged helix-like DNA-binding domain superfamily/Winged helix DNA-binding domain"/>
    <property type="match status" value="1"/>
</dbReference>
<dbReference type="PANTHER" id="PTHR30346">
    <property type="entry name" value="TRANSCRIPTIONAL DUAL REGULATOR HCAR-RELATED"/>
    <property type="match status" value="1"/>
</dbReference>
<dbReference type="AlphaFoldDB" id="A0A9D2U7D1"/>
<keyword evidence="3" id="KW-0238">DNA-binding</keyword>
<dbReference type="InterPro" id="IPR036388">
    <property type="entry name" value="WH-like_DNA-bd_sf"/>
</dbReference>
<dbReference type="Proteomes" id="UP000823909">
    <property type="component" value="Unassembled WGS sequence"/>
</dbReference>
<reference evidence="6" key="2">
    <citation type="submission" date="2021-04" db="EMBL/GenBank/DDBJ databases">
        <authorList>
            <person name="Gilroy R."/>
        </authorList>
    </citation>
    <scope>NUCLEOTIDE SEQUENCE</scope>
    <source>
        <strain evidence="6">ChiBcec15-3976</strain>
    </source>
</reference>